<reference evidence="2 3" key="1">
    <citation type="submission" date="2013-09" db="EMBL/GenBank/DDBJ databases">
        <authorList>
            <person name="Zeng Z."/>
            <person name="Chen C."/>
        </authorList>
    </citation>
    <scope>NUCLEOTIDE SEQUENCE [LARGE SCALE GENOMIC DNA]</scope>
    <source>
        <strain evidence="2 3">F44-8</strain>
    </source>
</reference>
<organism evidence="2 3">
    <name type="scientific">Flavobacterium beibuense F44-8</name>
    <dbReference type="NCBI Taxonomy" id="1406840"/>
    <lineage>
        <taxon>Bacteria</taxon>
        <taxon>Pseudomonadati</taxon>
        <taxon>Bacteroidota</taxon>
        <taxon>Flavobacteriia</taxon>
        <taxon>Flavobacteriales</taxon>
        <taxon>Flavobacteriaceae</taxon>
        <taxon>Flavobacterium</taxon>
    </lineage>
</organism>
<feature type="transmembrane region" description="Helical" evidence="1">
    <location>
        <begin position="7"/>
        <end position="26"/>
    </location>
</feature>
<keyword evidence="3" id="KW-1185">Reference proteome</keyword>
<dbReference type="Proteomes" id="UP000030129">
    <property type="component" value="Unassembled WGS sequence"/>
</dbReference>
<evidence type="ECO:0000256" key="1">
    <source>
        <dbReference type="SAM" id="Phobius"/>
    </source>
</evidence>
<evidence type="ECO:0000313" key="2">
    <source>
        <dbReference type="EMBL" id="KGO81484.1"/>
    </source>
</evidence>
<keyword evidence="1" id="KW-0472">Membrane</keyword>
<dbReference type="EMBL" id="JRLV01000007">
    <property type="protein sequence ID" value="KGO81484.1"/>
    <property type="molecule type" value="Genomic_DNA"/>
</dbReference>
<dbReference type="RefSeq" id="WP_035132746.1">
    <property type="nucleotide sequence ID" value="NZ_JRLV01000007.1"/>
</dbReference>
<dbReference type="STRING" id="1406840.Q763_07495"/>
<sequence>MNLKKLISLKFVITLICNLALIFFAYKAFEHDKNQTELYELKLEKKTYIELLETTLQKPEESVSKLEKLLIENENKIKEKEAISSSTNYFFYFLIGVMILLYILDFFFERKIKEQKNIENDTGEML</sequence>
<gene>
    <name evidence="2" type="ORF">Q763_07495</name>
</gene>
<comment type="caution">
    <text evidence="2">The sequence shown here is derived from an EMBL/GenBank/DDBJ whole genome shotgun (WGS) entry which is preliminary data.</text>
</comment>
<name>A0A0A2LNI1_9FLAO</name>
<evidence type="ECO:0000313" key="3">
    <source>
        <dbReference type="Proteomes" id="UP000030129"/>
    </source>
</evidence>
<evidence type="ECO:0008006" key="4">
    <source>
        <dbReference type="Google" id="ProtNLM"/>
    </source>
</evidence>
<keyword evidence="1" id="KW-1133">Transmembrane helix</keyword>
<protein>
    <recommendedName>
        <fullName evidence="4">Sensor histidine kinase</fullName>
    </recommendedName>
</protein>
<accession>A0A0A2LNI1</accession>
<feature type="transmembrane region" description="Helical" evidence="1">
    <location>
        <begin position="89"/>
        <end position="108"/>
    </location>
</feature>
<proteinExistence type="predicted"/>
<keyword evidence="1" id="KW-0812">Transmembrane</keyword>
<dbReference type="AlphaFoldDB" id="A0A0A2LNI1"/>